<gene>
    <name evidence="1" type="ORF">DWY29_12765</name>
</gene>
<evidence type="ECO:0000313" key="2">
    <source>
        <dbReference type="Proteomes" id="UP000285820"/>
    </source>
</evidence>
<organism evidence="1 2">
    <name type="scientific">Roseburia inulinivorans</name>
    <dbReference type="NCBI Taxonomy" id="360807"/>
    <lineage>
        <taxon>Bacteria</taxon>
        <taxon>Bacillati</taxon>
        <taxon>Bacillota</taxon>
        <taxon>Clostridia</taxon>
        <taxon>Lachnospirales</taxon>
        <taxon>Lachnospiraceae</taxon>
        <taxon>Roseburia</taxon>
    </lineage>
</organism>
<reference evidence="1 2" key="1">
    <citation type="submission" date="2018-08" db="EMBL/GenBank/DDBJ databases">
        <title>A genome reference for cultivated species of the human gut microbiota.</title>
        <authorList>
            <person name="Zou Y."/>
            <person name="Xue W."/>
            <person name="Luo G."/>
        </authorList>
    </citation>
    <scope>NUCLEOTIDE SEQUENCE [LARGE SCALE GENOMIC DNA]</scope>
    <source>
        <strain evidence="1 2">AF24-4</strain>
    </source>
</reference>
<proteinExistence type="predicted"/>
<evidence type="ECO:0000313" key="1">
    <source>
        <dbReference type="EMBL" id="RGR66555.1"/>
    </source>
</evidence>
<sequence>MFVKWILKYYGLNDTENLTITSMVEDLNNTYAGKVLVSTDAIHEELESHFLRQKEQRKEKIYETLRFQEMLREIDNTKISYIMTKTILDMYLSELHGRIATIYGTSLSTLKNDTLLDFYYNNISTIDDIYECHKELLELLY</sequence>
<comment type="caution">
    <text evidence="1">The sequence shown here is derived from an EMBL/GenBank/DDBJ whole genome shotgun (WGS) entry which is preliminary data.</text>
</comment>
<dbReference type="AlphaFoldDB" id="A0A3R5WCH4"/>
<dbReference type="EMBL" id="QRUN01000021">
    <property type="protein sequence ID" value="RGR66555.1"/>
    <property type="molecule type" value="Genomic_DNA"/>
</dbReference>
<protein>
    <submittedName>
        <fullName evidence="1">Uncharacterized protein</fullName>
    </submittedName>
</protein>
<accession>A0A3R5WCH4</accession>
<name>A0A3R5WCH4_9FIRM</name>
<dbReference type="Proteomes" id="UP000285820">
    <property type="component" value="Unassembled WGS sequence"/>
</dbReference>